<evidence type="ECO:0000313" key="2">
    <source>
        <dbReference type="Proteomes" id="UP000735302"/>
    </source>
</evidence>
<comment type="caution">
    <text evidence="1">The sequence shown here is derived from an EMBL/GenBank/DDBJ whole genome shotgun (WGS) entry which is preliminary data.</text>
</comment>
<evidence type="ECO:0000313" key="1">
    <source>
        <dbReference type="EMBL" id="GFO10999.1"/>
    </source>
</evidence>
<name>A0AAV4AT72_9GAST</name>
<gene>
    <name evidence="1" type="ORF">PoB_003750400</name>
</gene>
<accession>A0AAV4AT72</accession>
<dbReference type="EMBL" id="BLXT01004214">
    <property type="protein sequence ID" value="GFO10999.1"/>
    <property type="molecule type" value="Genomic_DNA"/>
</dbReference>
<reference evidence="1 2" key="1">
    <citation type="journal article" date="2021" name="Elife">
        <title>Chloroplast acquisition without the gene transfer in kleptoplastic sea slugs, Plakobranchus ocellatus.</title>
        <authorList>
            <person name="Maeda T."/>
            <person name="Takahashi S."/>
            <person name="Yoshida T."/>
            <person name="Shimamura S."/>
            <person name="Takaki Y."/>
            <person name="Nagai Y."/>
            <person name="Toyoda A."/>
            <person name="Suzuki Y."/>
            <person name="Arimoto A."/>
            <person name="Ishii H."/>
            <person name="Satoh N."/>
            <person name="Nishiyama T."/>
            <person name="Hasebe M."/>
            <person name="Maruyama T."/>
            <person name="Minagawa J."/>
            <person name="Obokata J."/>
            <person name="Shigenobu S."/>
        </authorList>
    </citation>
    <scope>NUCLEOTIDE SEQUENCE [LARGE SCALE GENOMIC DNA]</scope>
</reference>
<dbReference type="AlphaFoldDB" id="A0AAV4AT72"/>
<dbReference type="Proteomes" id="UP000735302">
    <property type="component" value="Unassembled WGS sequence"/>
</dbReference>
<proteinExistence type="predicted"/>
<keyword evidence="2" id="KW-1185">Reference proteome</keyword>
<organism evidence="1 2">
    <name type="scientific">Plakobranchus ocellatus</name>
    <dbReference type="NCBI Taxonomy" id="259542"/>
    <lineage>
        <taxon>Eukaryota</taxon>
        <taxon>Metazoa</taxon>
        <taxon>Spiralia</taxon>
        <taxon>Lophotrochozoa</taxon>
        <taxon>Mollusca</taxon>
        <taxon>Gastropoda</taxon>
        <taxon>Heterobranchia</taxon>
        <taxon>Euthyneura</taxon>
        <taxon>Panpulmonata</taxon>
        <taxon>Sacoglossa</taxon>
        <taxon>Placobranchoidea</taxon>
        <taxon>Plakobranchidae</taxon>
        <taxon>Plakobranchus</taxon>
    </lineage>
</organism>
<protein>
    <submittedName>
        <fullName evidence="1">Uncharacterized protein</fullName>
    </submittedName>
</protein>
<sequence length="791" mass="89451">MVKCILHKFTQSTGRCYNQGSGQYSATLLFQLALKLPLPSNDYCYRIKKLDKYVHEAQLRFSQENRKNWNSYKYCIKSQNHANFVPVKDFTESHLSDDFAHFYNKSDILDLIQLQAQLTVRLQSSYISLCRKQGDPFFQFRGSNISRSATGWVSNVIQDKDGRKCPCSDCTSLFTTECYYIIHVQTACHVVFNEDEAKATRVDVFYDTDIEDDFCTNGDSKRHNRRPCQLECVDIVNVDSVMDIATLKCVTHEEEIYHCLQSALAQIVRHTVKQAKQFKSPLRLSYPWGSLQSIRQGDQFIFPTKSRHSQSPMKNKKQLQRVRSKVSKFSGSFCPSPTLVAVVSHPHGLPKQITVGPLVGIFFKQILTTCKLISLFGNVRADVHNVKELNDIIKKLLVMLDSASHKEVPKCALQSSLSREAGKLSSDSKDTELDYIQKVNNCQYCETFGNGFSLSTLSVLKLLQCMNIRSFEKRSSDVQSVRKRNTEICSDGHSSDFFFSEVAGSSGQRNGHCGTCPNVHYCCVQSNQQLSETSKCKGDSPKSGASDDVYWQYSYCAPTCPGSSGAPVLILSPPTAKSGKPYTCRDFSIDETGNLRGIFHTHCCWKKGDNCSHRRKIIGARQDDIQMEDLAVPERQGIGLSHACNMSSVLHKELDSLPGKSLWQQDAEAVSNKSENFSFEADMDNIQIKVKFPWGETRLCEIYFSEYSVKEEKHRLFLQGNNYPGSADNYFLRLVYPPNIAKQPICLDDEKGILMYIEDMALDSTLEFVLKEAPNQDYEQFAGVEGVSLKN</sequence>